<dbReference type="AlphaFoldDB" id="A0AB34IY74"/>
<dbReference type="Proteomes" id="UP001515480">
    <property type="component" value="Unassembled WGS sequence"/>
</dbReference>
<dbReference type="InterPro" id="IPR029063">
    <property type="entry name" value="SAM-dependent_MTases_sf"/>
</dbReference>
<proteinExistence type="predicted"/>
<accession>A0AB34IY74</accession>
<gene>
    <name evidence="1" type="ORF">AB1Y20_006469</name>
</gene>
<dbReference type="Gene3D" id="3.40.50.150">
    <property type="entry name" value="Vaccinia Virus protein VP39"/>
    <property type="match status" value="1"/>
</dbReference>
<dbReference type="PROSITE" id="PS01131">
    <property type="entry name" value="RRNA_A_DIMETH"/>
    <property type="match status" value="1"/>
</dbReference>
<dbReference type="GO" id="GO:0000179">
    <property type="term" value="F:rRNA (adenine-N6,N6-)-dimethyltransferase activity"/>
    <property type="evidence" value="ECO:0007669"/>
    <property type="project" value="InterPro"/>
</dbReference>
<protein>
    <submittedName>
        <fullName evidence="1">Uncharacterized protein</fullName>
    </submittedName>
</protein>
<sequence>MGCAQSPRCAAWRQVAQAHPLQLLGEDSIFSRCRTNRSELCYGEPTLLGLRMLWTQWPRACALVPSSVLYDVGAGFGRLSAFLRVHSNASRVVGLEVDACRHAYARGVRETLWRHLRAAPPLDFRLGDVRALGFAEATHVLVASQCWREELLLDVLRKALASSRLECLTLISRKLPRGWTARVRALAAAFGDAVAVNFIPTTYVGASAVYFKRGLRCSAAPRLASARQRCWSPREVEAETERQAASFLGGREALLGSEG</sequence>
<evidence type="ECO:0000313" key="1">
    <source>
        <dbReference type="EMBL" id="KAL1510137.1"/>
    </source>
</evidence>
<dbReference type="InterPro" id="IPR020596">
    <property type="entry name" value="rRNA_Ade_Mease_Trfase_CS"/>
</dbReference>
<dbReference type="EMBL" id="JBGBPQ010000015">
    <property type="protein sequence ID" value="KAL1510137.1"/>
    <property type="molecule type" value="Genomic_DNA"/>
</dbReference>
<evidence type="ECO:0000313" key="2">
    <source>
        <dbReference type="Proteomes" id="UP001515480"/>
    </source>
</evidence>
<reference evidence="1 2" key="1">
    <citation type="journal article" date="2024" name="Science">
        <title>Giant polyketide synthase enzymes in the biosynthesis of giant marine polyether toxins.</title>
        <authorList>
            <person name="Fallon T.R."/>
            <person name="Shende V.V."/>
            <person name="Wierzbicki I.H."/>
            <person name="Pendleton A.L."/>
            <person name="Watervoot N.F."/>
            <person name="Auber R.P."/>
            <person name="Gonzalez D.J."/>
            <person name="Wisecaver J.H."/>
            <person name="Moore B.S."/>
        </authorList>
    </citation>
    <scope>NUCLEOTIDE SEQUENCE [LARGE SCALE GENOMIC DNA]</scope>
    <source>
        <strain evidence="1 2">12B1</strain>
    </source>
</reference>
<comment type="caution">
    <text evidence="1">The sequence shown here is derived from an EMBL/GenBank/DDBJ whole genome shotgun (WGS) entry which is preliminary data.</text>
</comment>
<keyword evidence="2" id="KW-1185">Reference proteome</keyword>
<name>A0AB34IY74_PRYPA</name>
<organism evidence="1 2">
    <name type="scientific">Prymnesium parvum</name>
    <name type="common">Toxic golden alga</name>
    <dbReference type="NCBI Taxonomy" id="97485"/>
    <lineage>
        <taxon>Eukaryota</taxon>
        <taxon>Haptista</taxon>
        <taxon>Haptophyta</taxon>
        <taxon>Prymnesiophyceae</taxon>
        <taxon>Prymnesiales</taxon>
        <taxon>Prymnesiaceae</taxon>
        <taxon>Prymnesium</taxon>
    </lineage>
</organism>
<dbReference type="SUPFAM" id="SSF53335">
    <property type="entry name" value="S-adenosyl-L-methionine-dependent methyltransferases"/>
    <property type="match status" value="1"/>
</dbReference>